<dbReference type="InterPro" id="IPR003879">
    <property type="entry name" value="Butyrophylin_SPRY"/>
</dbReference>
<dbReference type="SUPFAM" id="SSF57850">
    <property type="entry name" value="RING/U-box"/>
    <property type="match status" value="1"/>
</dbReference>
<keyword evidence="4" id="KW-0479">Metal-binding</keyword>
<dbReference type="SMART" id="SM00589">
    <property type="entry name" value="PRY"/>
    <property type="match status" value="1"/>
</dbReference>
<dbReference type="GO" id="GO:0008270">
    <property type="term" value="F:zinc ion binding"/>
    <property type="evidence" value="ECO:0007669"/>
    <property type="project" value="UniProtKB-KW"/>
</dbReference>
<reference evidence="11" key="2">
    <citation type="submission" date="2025-09" db="UniProtKB">
        <authorList>
            <consortium name="Ensembl"/>
        </authorList>
    </citation>
    <scope>IDENTIFICATION</scope>
</reference>
<dbReference type="InterPro" id="IPR013320">
    <property type="entry name" value="ConA-like_dom_sf"/>
</dbReference>
<proteinExistence type="inferred from homology"/>
<dbReference type="InterPro" id="IPR017907">
    <property type="entry name" value="Znf_RING_CS"/>
</dbReference>
<keyword evidence="12" id="KW-1185">Reference proteome</keyword>
<dbReference type="InterPro" id="IPR006574">
    <property type="entry name" value="PRY"/>
</dbReference>
<evidence type="ECO:0000256" key="1">
    <source>
        <dbReference type="ARBA" id="ARBA00004496"/>
    </source>
</evidence>
<keyword evidence="6" id="KW-0862">Zinc</keyword>
<dbReference type="SMART" id="SM00449">
    <property type="entry name" value="SPRY"/>
    <property type="match status" value="1"/>
</dbReference>
<keyword evidence="8" id="KW-0175">Coiled coil</keyword>
<dbReference type="InterPro" id="IPR003877">
    <property type="entry name" value="SPRY_dom"/>
</dbReference>
<dbReference type="Gene3D" id="2.60.120.920">
    <property type="match status" value="1"/>
</dbReference>
<dbReference type="PROSITE" id="PS50188">
    <property type="entry name" value="B302_SPRY"/>
    <property type="match status" value="1"/>
</dbReference>
<dbReference type="Proteomes" id="UP000694546">
    <property type="component" value="Chromosome 3"/>
</dbReference>
<dbReference type="SUPFAM" id="SSF57845">
    <property type="entry name" value="B-box zinc-binding domain"/>
    <property type="match status" value="1"/>
</dbReference>
<feature type="domain" description="RING-type" evidence="9">
    <location>
        <begin position="12"/>
        <end position="51"/>
    </location>
</feature>
<evidence type="ECO:0000259" key="10">
    <source>
        <dbReference type="PROSITE" id="PS50188"/>
    </source>
</evidence>
<dbReference type="SUPFAM" id="SSF49899">
    <property type="entry name" value="Concanavalin A-like lectins/glucanases"/>
    <property type="match status" value="1"/>
</dbReference>
<feature type="domain" description="B30.2/SPRY" evidence="10">
    <location>
        <begin position="264"/>
        <end position="457"/>
    </location>
</feature>
<evidence type="ECO:0000256" key="2">
    <source>
        <dbReference type="ARBA" id="ARBA00008518"/>
    </source>
</evidence>
<dbReference type="Gene3D" id="3.30.40.10">
    <property type="entry name" value="Zinc/RING finger domain, C3HC4 (zinc finger)"/>
    <property type="match status" value="1"/>
</dbReference>
<dbReference type="GeneTree" id="ENSGT01030000234583"/>
<evidence type="ECO:0000256" key="7">
    <source>
        <dbReference type="PROSITE-ProRule" id="PRU00175"/>
    </source>
</evidence>
<evidence type="ECO:0000256" key="5">
    <source>
        <dbReference type="ARBA" id="ARBA00022771"/>
    </source>
</evidence>
<accession>A0A8C4ZZ57</accession>
<dbReference type="InterPro" id="IPR050143">
    <property type="entry name" value="TRIM/RBCC"/>
</dbReference>
<dbReference type="Pfam" id="PF13765">
    <property type="entry name" value="PRY"/>
    <property type="match status" value="1"/>
</dbReference>
<dbReference type="Pfam" id="PF00097">
    <property type="entry name" value="zf-C3HC4"/>
    <property type="match status" value="1"/>
</dbReference>
<dbReference type="PANTHER" id="PTHR24103">
    <property type="entry name" value="E3 UBIQUITIN-PROTEIN LIGASE TRIM"/>
    <property type="match status" value="1"/>
</dbReference>
<keyword evidence="5 7" id="KW-0863">Zinc-finger</keyword>
<dbReference type="PROSITE" id="PS50089">
    <property type="entry name" value="ZF_RING_2"/>
    <property type="match status" value="1"/>
</dbReference>
<name>A0A8C4ZZ57_GADMO</name>
<comment type="similarity">
    <text evidence="2">Belongs to the TRIM/RBCC family.</text>
</comment>
<dbReference type="GO" id="GO:0005737">
    <property type="term" value="C:cytoplasm"/>
    <property type="evidence" value="ECO:0007669"/>
    <property type="project" value="UniProtKB-SubCell"/>
</dbReference>
<evidence type="ECO:0000256" key="4">
    <source>
        <dbReference type="ARBA" id="ARBA00022723"/>
    </source>
</evidence>
<dbReference type="InterPro" id="IPR043136">
    <property type="entry name" value="B30.2/SPRY_sf"/>
</dbReference>
<dbReference type="PRINTS" id="PR01407">
    <property type="entry name" value="BUTYPHLNCDUF"/>
</dbReference>
<feature type="coiled-coil region" evidence="8">
    <location>
        <begin position="122"/>
        <end position="228"/>
    </location>
</feature>
<evidence type="ECO:0000313" key="11">
    <source>
        <dbReference type="Ensembl" id="ENSGMOP00000023789.1"/>
    </source>
</evidence>
<evidence type="ECO:0000256" key="6">
    <source>
        <dbReference type="ARBA" id="ARBA00022833"/>
    </source>
</evidence>
<dbReference type="Ensembl" id="ENSGMOT00000058677.1">
    <property type="protein sequence ID" value="ENSGMOP00000023789.1"/>
    <property type="gene ID" value="ENSGMOG00000027881.1"/>
</dbReference>
<organism evidence="11 12">
    <name type="scientific">Gadus morhua</name>
    <name type="common">Atlantic cod</name>
    <dbReference type="NCBI Taxonomy" id="8049"/>
    <lineage>
        <taxon>Eukaryota</taxon>
        <taxon>Metazoa</taxon>
        <taxon>Chordata</taxon>
        <taxon>Craniata</taxon>
        <taxon>Vertebrata</taxon>
        <taxon>Euteleostomi</taxon>
        <taxon>Actinopterygii</taxon>
        <taxon>Neopterygii</taxon>
        <taxon>Teleostei</taxon>
        <taxon>Neoteleostei</taxon>
        <taxon>Acanthomorphata</taxon>
        <taxon>Zeiogadaria</taxon>
        <taxon>Gadariae</taxon>
        <taxon>Gadiformes</taxon>
        <taxon>Gadoidei</taxon>
        <taxon>Gadidae</taxon>
        <taxon>Gadus</taxon>
    </lineage>
</organism>
<dbReference type="SMART" id="SM00184">
    <property type="entry name" value="RING"/>
    <property type="match status" value="1"/>
</dbReference>
<evidence type="ECO:0000313" key="12">
    <source>
        <dbReference type="Proteomes" id="UP000694546"/>
    </source>
</evidence>
<reference evidence="11" key="1">
    <citation type="submission" date="2025-08" db="UniProtKB">
        <authorList>
            <consortium name="Ensembl"/>
        </authorList>
    </citation>
    <scope>IDENTIFICATION</scope>
</reference>
<dbReference type="Pfam" id="PF00622">
    <property type="entry name" value="SPRY"/>
    <property type="match status" value="1"/>
</dbReference>
<protein>
    <submittedName>
        <fullName evidence="11">Uncharacterized protein</fullName>
    </submittedName>
</protein>
<dbReference type="AlphaFoldDB" id="A0A8C4ZZ57"/>
<dbReference type="PROSITE" id="PS00518">
    <property type="entry name" value="ZF_RING_1"/>
    <property type="match status" value="1"/>
</dbReference>
<evidence type="ECO:0000259" key="9">
    <source>
        <dbReference type="PROSITE" id="PS50089"/>
    </source>
</evidence>
<evidence type="ECO:0000256" key="3">
    <source>
        <dbReference type="ARBA" id="ARBA00022490"/>
    </source>
</evidence>
<dbReference type="InterPro" id="IPR001870">
    <property type="entry name" value="B30.2/SPRY"/>
</dbReference>
<evidence type="ECO:0000256" key="8">
    <source>
        <dbReference type="SAM" id="Coils"/>
    </source>
</evidence>
<dbReference type="InterPro" id="IPR001841">
    <property type="entry name" value="Znf_RING"/>
</dbReference>
<dbReference type="InterPro" id="IPR013083">
    <property type="entry name" value="Znf_RING/FYVE/PHD"/>
</dbReference>
<dbReference type="OMA" id="HEFLHEE"/>
<comment type="subcellular location">
    <subcellularLocation>
        <location evidence="1">Cytoplasm</location>
    </subcellularLocation>
</comment>
<dbReference type="Gene3D" id="3.30.160.60">
    <property type="entry name" value="Classic Zinc Finger"/>
    <property type="match status" value="1"/>
</dbReference>
<sequence>MAEKVLKSFLTCQVCCETFKDPVSLGCYHNFCHGCLQSFWEQAKNKNCPTCMRKSSKDFLHTNFGLQELVDNYAGRQRADPPESRAVCKTHTQDLKWCEEEQRVVCLVCDQQVHGLTLVPLEDEVRNVKVQLKGQLKSLKRRKNTHKEIYDTYGDMTQHCKKQLVETERQIKEEFEQLHEFLHEEEKERMADLREEGKQKIQTIILEQENIKEQLSSLSEVISAVEQDLPPKDNAAFLTIPRDLWLGSGPQVLSGGLIDVAKHLGNLSFRVWEKMRGKIQFTPVILDPNTASNRIVISEDLTSARHKPRLRQNHPDNPERFMEYSNVVGSVGFTSGKHSWEVEVGDHPHWLIGVAKETVDRKGEVWASPENGFWCLIRHNGGYGNGSREKLYLKRNPERIRVLLDYGGGEVSFYDPEGNVSLYSYRCAFSEKIFPFFSVWAAGEAQTRDVKVCGVKSDGNVVREELNTV</sequence>
<dbReference type="InterPro" id="IPR018957">
    <property type="entry name" value="Znf_C3HC4_RING-type"/>
</dbReference>
<keyword evidence="3" id="KW-0963">Cytoplasm</keyword>